<keyword evidence="1" id="KW-1133">Transmembrane helix</keyword>
<reference evidence="2 3" key="1">
    <citation type="submission" date="2022-06" db="EMBL/GenBank/DDBJ databases">
        <title>Isolation of gut microbiota from human fecal samples.</title>
        <authorList>
            <person name="Pamer E.G."/>
            <person name="Barat B."/>
            <person name="Waligurski E."/>
            <person name="Medina S."/>
            <person name="Paddock L."/>
            <person name="Mostad J."/>
        </authorList>
    </citation>
    <scope>NUCLEOTIDE SEQUENCE [LARGE SCALE GENOMIC DNA]</scope>
    <source>
        <strain evidence="2 3">SL.3.17</strain>
    </source>
</reference>
<dbReference type="Proteomes" id="UP001524502">
    <property type="component" value="Unassembled WGS sequence"/>
</dbReference>
<accession>A0ABT1RST2</accession>
<protein>
    <submittedName>
        <fullName evidence="2">Ribonuclease G</fullName>
    </submittedName>
</protein>
<gene>
    <name evidence="2" type="ORF">NE619_16130</name>
</gene>
<sequence length="142" mass="16495">MENQNNPNTQDQQQPPYSPYVAPPEVKKWNWGSFMFNIWWGIGHKVYLPLLCLIPLFNLVWVFVCGAKGNEWAWKTGQYATPEELKKSQESWSRAGLVYFIVMAVCVILYIVLFGSMIAAIFSGHGHMEPWDDFGYDDYYDL</sequence>
<keyword evidence="1" id="KW-0472">Membrane</keyword>
<feature type="transmembrane region" description="Helical" evidence="1">
    <location>
        <begin position="46"/>
        <end position="65"/>
    </location>
</feature>
<name>A0ABT1RST2_9FIRM</name>
<evidence type="ECO:0000313" key="2">
    <source>
        <dbReference type="EMBL" id="MCQ4638263.1"/>
    </source>
</evidence>
<comment type="caution">
    <text evidence="2">The sequence shown here is derived from an EMBL/GenBank/DDBJ whole genome shotgun (WGS) entry which is preliminary data.</text>
</comment>
<proteinExistence type="predicted"/>
<keyword evidence="1" id="KW-0812">Transmembrane</keyword>
<dbReference type="EMBL" id="JANFXK010000023">
    <property type="protein sequence ID" value="MCQ4638263.1"/>
    <property type="molecule type" value="Genomic_DNA"/>
</dbReference>
<organism evidence="2 3">
    <name type="scientific">Anaerovorax odorimutans</name>
    <dbReference type="NCBI Taxonomy" id="109327"/>
    <lineage>
        <taxon>Bacteria</taxon>
        <taxon>Bacillati</taxon>
        <taxon>Bacillota</taxon>
        <taxon>Clostridia</taxon>
        <taxon>Peptostreptococcales</taxon>
        <taxon>Anaerovoracaceae</taxon>
        <taxon>Anaerovorax</taxon>
    </lineage>
</organism>
<keyword evidence="3" id="KW-1185">Reference proteome</keyword>
<feature type="transmembrane region" description="Helical" evidence="1">
    <location>
        <begin position="96"/>
        <end position="122"/>
    </location>
</feature>
<evidence type="ECO:0000256" key="1">
    <source>
        <dbReference type="SAM" id="Phobius"/>
    </source>
</evidence>
<evidence type="ECO:0000313" key="3">
    <source>
        <dbReference type="Proteomes" id="UP001524502"/>
    </source>
</evidence>
<dbReference type="RefSeq" id="WP_256133460.1">
    <property type="nucleotide sequence ID" value="NZ_JANFXK010000023.1"/>
</dbReference>